<dbReference type="Gene3D" id="3.40.50.2000">
    <property type="entry name" value="Glycogen Phosphorylase B"/>
    <property type="match status" value="1"/>
</dbReference>
<organism evidence="1 2">
    <name type="scientific">Microbacterium invictum</name>
    <dbReference type="NCBI Taxonomy" id="515415"/>
    <lineage>
        <taxon>Bacteria</taxon>
        <taxon>Bacillati</taxon>
        <taxon>Actinomycetota</taxon>
        <taxon>Actinomycetes</taxon>
        <taxon>Micrococcales</taxon>
        <taxon>Microbacteriaceae</taxon>
        <taxon>Microbacterium</taxon>
    </lineage>
</organism>
<proteinExistence type="predicted"/>
<reference evidence="1 2" key="1">
    <citation type="submission" date="2023-06" db="EMBL/GenBank/DDBJ databases">
        <title>Rock-solubilizing bacteria, Microbacterium invictum, promotes re-establishment of vegetation in rocky wasteland by accelerating rock bio-weathering and reshaping soil bacterial community.</title>
        <authorList>
            <person name="Liu C."/>
        </authorList>
    </citation>
    <scope>NUCLEOTIDE SEQUENCE [LARGE SCALE GENOMIC DNA]</scope>
    <source>
        <strain evidence="1 2">X-18</strain>
    </source>
</reference>
<name>A0ABZ0V9I2_9MICO</name>
<keyword evidence="1" id="KW-0808">Transferase</keyword>
<dbReference type="RefSeq" id="WP_322409924.1">
    <property type="nucleotide sequence ID" value="NZ_CP139779.1"/>
</dbReference>
<accession>A0ABZ0V9I2</accession>
<keyword evidence="2" id="KW-1185">Reference proteome</keyword>
<sequence>MYLEASYDLDGELLEATGRSATRVSYWSLVPALRERRPKVLELNEAFQVNAWPIMALVSIWLAFTQRRTRPRIVFYAIENLDPIESLRSRLRSTQRVAILILSLALRFVVPTPDRVCFGSQAAEENYRRRAPNLVARAETRLIEALPAPTSSVQTAPEMAAIFVGSFEDRKSVLQTSEAFTLLARKHPDWCFTVAGKGPLQREVQSILNGGTVELRIDPPRAVVRDLIRRSSVLVLASRPTPRWKEQIGLPILEALAEGLTVVTTPDTGLASWLSANGHYLTQSSPSGSQIAKEVEKAIISPLPRAVVVSTLPAVDARIAADTWMNGWDDA</sequence>
<gene>
    <name evidence="1" type="ORF">T9R20_14015</name>
</gene>
<protein>
    <submittedName>
        <fullName evidence="1">Glycosyltransferase</fullName>
        <ecNumber evidence="1">2.4.-.-</ecNumber>
    </submittedName>
</protein>
<evidence type="ECO:0000313" key="1">
    <source>
        <dbReference type="EMBL" id="WQB69799.1"/>
    </source>
</evidence>
<dbReference type="SUPFAM" id="SSF53756">
    <property type="entry name" value="UDP-Glycosyltransferase/glycogen phosphorylase"/>
    <property type="match status" value="1"/>
</dbReference>
<dbReference type="GO" id="GO:0016757">
    <property type="term" value="F:glycosyltransferase activity"/>
    <property type="evidence" value="ECO:0007669"/>
    <property type="project" value="UniProtKB-KW"/>
</dbReference>
<evidence type="ECO:0000313" key="2">
    <source>
        <dbReference type="Proteomes" id="UP001324533"/>
    </source>
</evidence>
<dbReference type="EMBL" id="CP139779">
    <property type="protein sequence ID" value="WQB69799.1"/>
    <property type="molecule type" value="Genomic_DNA"/>
</dbReference>
<dbReference type="Pfam" id="PF13692">
    <property type="entry name" value="Glyco_trans_1_4"/>
    <property type="match status" value="1"/>
</dbReference>
<keyword evidence="1" id="KW-0328">Glycosyltransferase</keyword>
<dbReference type="Proteomes" id="UP001324533">
    <property type="component" value="Chromosome"/>
</dbReference>
<dbReference type="EC" id="2.4.-.-" evidence="1"/>